<keyword evidence="2" id="KW-1185">Reference proteome</keyword>
<reference evidence="1 2" key="2">
    <citation type="journal article" date="2012" name="Eukaryot. Cell">
        <title>Genome update of Botrytis cinerea strains B05.10 and T4.</title>
        <authorList>
            <person name="Staats M."/>
            <person name="van Kan J.A."/>
        </authorList>
    </citation>
    <scope>NUCLEOTIDE SEQUENCE [LARGE SCALE GENOMIC DNA]</scope>
    <source>
        <strain evidence="1 2">B05.10</strain>
    </source>
</reference>
<evidence type="ECO:0000313" key="2">
    <source>
        <dbReference type="Proteomes" id="UP000001798"/>
    </source>
</evidence>
<dbReference type="OrthoDB" id="10329719at2759"/>
<proteinExistence type="predicted"/>
<dbReference type="AlphaFoldDB" id="A0A384JGT6"/>
<sequence>MVGFQRARGYSWFSTLAHGLDIALLLPTQDRIDVFLTNRSGYQECIPLITELLQVLYINQLNGQKELENFRDLNVGPAFRTI</sequence>
<dbReference type="GeneID" id="36394150"/>
<dbReference type="EMBL" id="CP009809">
    <property type="protein sequence ID" value="ATZ49627.1"/>
    <property type="molecule type" value="Genomic_DNA"/>
</dbReference>
<accession>A0A384JGT6</accession>
<dbReference type="VEuPathDB" id="FungiDB:Bcin05g00520"/>
<dbReference type="RefSeq" id="XP_024548573.1">
    <property type="nucleotide sequence ID" value="XM_024692791.1"/>
</dbReference>
<evidence type="ECO:0000313" key="1">
    <source>
        <dbReference type="EMBL" id="ATZ49627.1"/>
    </source>
</evidence>
<reference evidence="1 2" key="3">
    <citation type="journal article" date="2017" name="Mol. Plant Pathol.">
        <title>A gapless genome sequence of the fungus Botrytis cinerea.</title>
        <authorList>
            <person name="Van Kan J.A."/>
            <person name="Stassen J.H."/>
            <person name="Mosbach A."/>
            <person name="Van Der Lee T.A."/>
            <person name="Faino L."/>
            <person name="Farmer A.D."/>
            <person name="Papasotiriou D.G."/>
            <person name="Zhou S."/>
            <person name="Seidl M.F."/>
            <person name="Cottam E."/>
            <person name="Edel D."/>
            <person name="Hahn M."/>
            <person name="Schwartz D.C."/>
            <person name="Dietrich R.A."/>
            <person name="Widdison S."/>
            <person name="Scalliet G."/>
        </authorList>
    </citation>
    <scope>NUCLEOTIDE SEQUENCE [LARGE SCALE GENOMIC DNA]</scope>
    <source>
        <strain evidence="1 2">B05.10</strain>
    </source>
</reference>
<reference evidence="1 2" key="1">
    <citation type="journal article" date="2011" name="PLoS Genet.">
        <title>Genomic analysis of the necrotrophic fungal pathogens Sclerotinia sclerotiorum and Botrytis cinerea.</title>
        <authorList>
            <person name="Amselem J."/>
            <person name="Cuomo C.A."/>
            <person name="van Kan J.A."/>
            <person name="Viaud M."/>
            <person name="Benito E.P."/>
            <person name="Couloux A."/>
            <person name="Coutinho P.M."/>
            <person name="de Vries R.P."/>
            <person name="Dyer P.S."/>
            <person name="Fillinger S."/>
            <person name="Fournier E."/>
            <person name="Gout L."/>
            <person name="Hahn M."/>
            <person name="Kohn L."/>
            <person name="Lapalu N."/>
            <person name="Plummer K.M."/>
            <person name="Pradier J.M."/>
            <person name="Quevillon E."/>
            <person name="Sharon A."/>
            <person name="Simon A."/>
            <person name="ten Have A."/>
            <person name="Tudzynski B."/>
            <person name="Tudzynski P."/>
            <person name="Wincker P."/>
            <person name="Andrew M."/>
            <person name="Anthouard V."/>
            <person name="Beever R.E."/>
            <person name="Beffa R."/>
            <person name="Benoit I."/>
            <person name="Bouzid O."/>
            <person name="Brault B."/>
            <person name="Chen Z."/>
            <person name="Choquer M."/>
            <person name="Collemare J."/>
            <person name="Cotton P."/>
            <person name="Danchin E.G."/>
            <person name="Da Silva C."/>
            <person name="Gautier A."/>
            <person name="Giraud C."/>
            <person name="Giraud T."/>
            <person name="Gonzalez C."/>
            <person name="Grossetete S."/>
            <person name="Guldener U."/>
            <person name="Henrissat B."/>
            <person name="Howlett B.J."/>
            <person name="Kodira C."/>
            <person name="Kretschmer M."/>
            <person name="Lappartient A."/>
            <person name="Leroch M."/>
            <person name="Levis C."/>
            <person name="Mauceli E."/>
            <person name="Neuveglise C."/>
            <person name="Oeser B."/>
            <person name="Pearson M."/>
            <person name="Poulain J."/>
            <person name="Poussereau N."/>
            <person name="Quesneville H."/>
            <person name="Rascle C."/>
            <person name="Schumacher J."/>
            <person name="Segurens B."/>
            <person name="Sexton A."/>
            <person name="Silva E."/>
            <person name="Sirven C."/>
            <person name="Soanes D.M."/>
            <person name="Talbot N.J."/>
            <person name="Templeton M."/>
            <person name="Yandava C."/>
            <person name="Yarden O."/>
            <person name="Zeng Q."/>
            <person name="Rollins J.A."/>
            <person name="Lebrun M.H."/>
            <person name="Dickman M."/>
        </authorList>
    </citation>
    <scope>NUCLEOTIDE SEQUENCE [LARGE SCALE GENOMIC DNA]</scope>
    <source>
        <strain evidence="1 2">B05.10</strain>
    </source>
</reference>
<protein>
    <submittedName>
        <fullName evidence="1">Uncharacterized protein</fullName>
    </submittedName>
</protein>
<organism evidence="1 2">
    <name type="scientific">Botryotinia fuckeliana (strain B05.10)</name>
    <name type="common">Noble rot fungus</name>
    <name type="synonym">Botrytis cinerea</name>
    <dbReference type="NCBI Taxonomy" id="332648"/>
    <lineage>
        <taxon>Eukaryota</taxon>
        <taxon>Fungi</taxon>
        <taxon>Dikarya</taxon>
        <taxon>Ascomycota</taxon>
        <taxon>Pezizomycotina</taxon>
        <taxon>Leotiomycetes</taxon>
        <taxon>Helotiales</taxon>
        <taxon>Sclerotiniaceae</taxon>
        <taxon>Botrytis</taxon>
    </lineage>
</organism>
<gene>
    <name evidence="1" type="ORF">BCIN_05g00520</name>
</gene>
<name>A0A384JGT6_BOTFB</name>
<dbReference type="Proteomes" id="UP000001798">
    <property type="component" value="Chromosome 5"/>
</dbReference>
<dbReference type="KEGG" id="bfu:BCIN_05g00520"/>